<proteinExistence type="predicted"/>
<organism evidence="1 2">
    <name type="scientific">Araneus ventricosus</name>
    <name type="common">Orbweaver spider</name>
    <name type="synonym">Epeira ventricosa</name>
    <dbReference type="NCBI Taxonomy" id="182803"/>
    <lineage>
        <taxon>Eukaryota</taxon>
        <taxon>Metazoa</taxon>
        <taxon>Ecdysozoa</taxon>
        <taxon>Arthropoda</taxon>
        <taxon>Chelicerata</taxon>
        <taxon>Arachnida</taxon>
        <taxon>Araneae</taxon>
        <taxon>Araneomorphae</taxon>
        <taxon>Entelegynae</taxon>
        <taxon>Araneoidea</taxon>
        <taxon>Araneidae</taxon>
        <taxon>Araneus</taxon>
    </lineage>
</organism>
<sequence>MDPGCLHLPAFARMERNLHSSQLAVHIWPILRPSVEISFSSWLFTFGDICARYENESFALGCSHLAALPALREFSIALSTALFTLRGNGKILSLLRDGLFDFGDI</sequence>
<keyword evidence="2" id="KW-1185">Reference proteome</keyword>
<protein>
    <submittedName>
        <fullName evidence="1">Uncharacterized protein</fullName>
    </submittedName>
</protein>
<dbReference type="EMBL" id="BGPR01053939">
    <property type="protein sequence ID" value="GBO30736.1"/>
    <property type="molecule type" value="Genomic_DNA"/>
</dbReference>
<comment type="caution">
    <text evidence="1">The sequence shown here is derived from an EMBL/GenBank/DDBJ whole genome shotgun (WGS) entry which is preliminary data.</text>
</comment>
<evidence type="ECO:0000313" key="1">
    <source>
        <dbReference type="EMBL" id="GBO30736.1"/>
    </source>
</evidence>
<accession>A0A4Y2W2F2</accession>
<dbReference type="AlphaFoldDB" id="A0A4Y2W2F2"/>
<evidence type="ECO:0000313" key="2">
    <source>
        <dbReference type="Proteomes" id="UP000499080"/>
    </source>
</evidence>
<reference evidence="1 2" key="1">
    <citation type="journal article" date="2019" name="Sci. Rep.">
        <title>Orb-weaving spider Araneus ventricosus genome elucidates the spidroin gene catalogue.</title>
        <authorList>
            <person name="Kono N."/>
            <person name="Nakamura H."/>
            <person name="Ohtoshi R."/>
            <person name="Moran D.A.P."/>
            <person name="Shinohara A."/>
            <person name="Yoshida Y."/>
            <person name="Fujiwara M."/>
            <person name="Mori M."/>
            <person name="Tomita M."/>
            <person name="Arakawa K."/>
        </authorList>
    </citation>
    <scope>NUCLEOTIDE SEQUENCE [LARGE SCALE GENOMIC DNA]</scope>
</reference>
<name>A0A4Y2W2F2_ARAVE</name>
<dbReference type="Proteomes" id="UP000499080">
    <property type="component" value="Unassembled WGS sequence"/>
</dbReference>
<gene>
    <name evidence="1" type="ORF">AVEN_255626_1</name>
</gene>